<feature type="domain" description="HAT C-terminal dimerisation" evidence="2">
    <location>
        <begin position="147"/>
        <end position="204"/>
    </location>
</feature>
<dbReference type="PANTHER" id="PTHR45749:SF21">
    <property type="entry name" value="DUF4371 DOMAIN-CONTAINING PROTEIN"/>
    <property type="match status" value="1"/>
</dbReference>
<feature type="compositionally biased region" description="Basic residues" evidence="1">
    <location>
        <begin position="1"/>
        <end position="10"/>
    </location>
</feature>
<evidence type="ECO:0000256" key="1">
    <source>
        <dbReference type="SAM" id="MobiDB-lite"/>
    </source>
</evidence>
<dbReference type="InterPro" id="IPR008906">
    <property type="entry name" value="HATC_C_dom"/>
</dbReference>
<keyword evidence="4" id="KW-1185">Reference proteome</keyword>
<dbReference type="PANTHER" id="PTHR45749">
    <property type="match status" value="1"/>
</dbReference>
<evidence type="ECO:0000313" key="4">
    <source>
        <dbReference type="Proteomes" id="UP001152622"/>
    </source>
</evidence>
<dbReference type="EMBL" id="JAINUF010000010">
    <property type="protein sequence ID" value="KAJ8348815.1"/>
    <property type="molecule type" value="Genomic_DNA"/>
</dbReference>
<proteinExistence type="predicted"/>
<organism evidence="3 4">
    <name type="scientific">Synaphobranchus kaupii</name>
    <name type="common">Kaup's arrowtooth eel</name>
    <dbReference type="NCBI Taxonomy" id="118154"/>
    <lineage>
        <taxon>Eukaryota</taxon>
        <taxon>Metazoa</taxon>
        <taxon>Chordata</taxon>
        <taxon>Craniata</taxon>
        <taxon>Vertebrata</taxon>
        <taxon>Euteleostomi</taxon>
        <taxon>Actinopterygii</taxon>
        <taxon>Neopterygii</taxon>
        <taxon>Teleostei</taxon>
        <taxon>Anguilliformes</taxon>
        <taxon>Synaphobranchidae</taxon>
        <taxon>Synaphobranchus</taxon>
    </lineage>
</organism>
<reference evidence="3" key="1">
    <citation type="journal article" date="2023" name="Science">
        <title>Genome structures resolve the early diversification of teleost fishes.</title>
        <authorList>
            <person name="Parey E."/>
            <person name="Louis A."/>
            <person name="Montfort J."/>
            <person name="Bouchez O."/>
            <person name="Roques C."/>
            <person name="Iampietro C."/>
            <person name="Lluch J."/>
            <person name="Castinel A."/>
            <person name="Donnadieu C."/>
            <person name="Desvignes T."/>
            <person name="Floi Bucao C."/>
            <person name="Jouanno E."/>
            <person name="Wen M."/>
            <person name="Mejri S."/>
            <person name="Dirks R."/>
            <person name="Jansen H."/>
            <person name="Henkel C."/>
            <person name="Chen W.J."/>
            <person name="Zahm M."/>
            <person name="Cabau C."/>
            <person name="Klopp C."/>
            <person name="Thompson A.W."/>
            <person name="Robinson-Rechavi M."/>
            <person name="Braasch I."/>
            <person name="Lecointre G."/>
            <person name="Bobe J."/>
            <person name="Postlethwait J.H."/>
            <person name="Berthelot C."/>
            <person name="Roest Crollius H."/>
            <person name="Guiguen Y."/>
        </authorList>
    </citation>
    <scope>NUCLEOTIDE SEQUENCE</scope>
    <source>
        <strain evidence="3">WJC10195</strain>
    </source>
</reference>
<dbReference type="GO" id="GO:0046983">
    <property type="term" value="F:protein dimerization activity"/>
    <property type="evidence" value="ECO:0007669"/>
    <property type="project" value="InterPro"/>
</dbReference>
<protein>
    <recommendedName>
        <fullName evidence="2">HAT C-terminal dimerisation domain-containing protein</fullName>
    </recommendedName>
</protein>
<comment type="caution">
    <text evidence="3">The sequence shown here is derived from an EMBL/GenBank/DDBJ whole genome shotgun (WGS) entry which is preliminary data.</text>
</comment>
<gene>
    <name evidence="3" type="ORF">SKAU_G00274040</name>
</gene>
<dbReference type="OrthoDB" id="1750591at2759"/>
<feature type="compositionally biased region" description="Polar residues" evidence="1">
    <location>
        <begin position="34"/>
        <end position="46"/>
    </location>
</feature>
<evidence type="ECO:0000259" key="2">
    <source>
        <dbReference type="Pfam" id="PF05699"/>
    </source>
</evidence>
<evidence type="ECO:0000313" key="3">
    <source>
        <dbReference type="EMBL" id="KAJ8348815.1"/>
    </source>
</evidence>
<name>A0A9Q1F128_SYNKA</name>
<sequence length="227" mass="25700">MVKKHKSGALKRKEKEQRKNTVASCIPLTNFFARSSSTQPSMSGQCLTPAANPTTSNTSENEEREHACSVQVAVHDDNDDDDHDDSDGADDATNRIQDLANFYAEDVSTSEQVLDEFLSFRAMCNELEIKFNTTEAVLPFMVCNDMDRAFPNISILYRIYATLPVTSANAERSFSRLKLIKNYLRACMKEGRLSNLTLLSIEKDIVIDKDKVAERFARMKERRMVLL</sequence>
<dbReference type="InterPro" id="IPR012337">
    <property type="entry name" value="RNaseH-like_sf"/>
</dbReference>
<dbReference type="Pfam" id="PF05699">
    <property type="entry name" value="Dimer_Tnp_hAT"/>
    <property type="match status" value="1"/>
</dbReference>
<dbReference type="Proteomes" id="UP001152622">
    <property type="component" value="Chromosome 10"/>
</dbReference>
<dbReference type="SUPFAM" id="SSF53098">
    <property type="entry name" value="Ribonuclease H-like"/>
    <property type="match status" value="1"/>
</dbReference>
<dbReference type="AlphaFoldDB" id="A0A9Q1F128"/>
<feature type="region of interest" description="Disordered" evidence="1">
    <location>
        <begin position="1"/>
        <end position="21"/>
    </location>
</feature>
<accession>A0A9Q1F128</accession>
<feature type="region of interest" description="Disordered" evidence="1">
    <location>
        <begin position="34"/>
        <end position="67"/>
    </location>
</feature>